<name>A0ABT6WFD1_9ACTN</name>
<dbReference type="PANTHER" id="PTHR43877">
    <property type="entry name" value="AMINOALKYLPHOSPHONATE N-ACETYLTRANSFERASE-RELATED-RELATED"/>
    <property type="match status" value="1"/>
</dbReference>
<dbReference type="PROSITE" id="PS51186">
    <property type="entry name" value="GNAT"/>
    <property type="match status" value="1"/>
</dbReference>
<dbReference type="Pfam" id="PF00583">
    <property type="entry name" value="Acetyltransf_1"/>
    <property type="match status" value="1"/>
</dbReference>
<dbReference type="CDD" id="cd04301">
    <property type="entry name" value="NAT_SF"/>
    <property type="match status" value="1"/>
</dbReference>
<keyword evidence="5" id="KW-1185">Reference proteome</keyword>
<dbReference type="SUPFAM" id="SSF55729">
    <property type="entry name" value="Acyl-CoA N-acyltransferases (Nat)"/>
    <property type="match status" value="1"/>
</dbReference>
<keyword evidence="2" id="KW-0012">Acyltransferase</keyword>
<organism evidence="4 5">
    <name type="scientific">Actinoplanes sandaracinus</name>
    <dbReference type="NCBI Taxonomy" id="3045177"/>
    <lineage>
        <taxon>Bacteria</taxon>
        <taxon>Bacillati</taxon>
        <taxon>Actinomycetota</taxon>
        <taxon>Actinomycetes</taxon>
        <taxon>Micromonosporales</taxon>
        <taxon>Micromonosporaceae</taxon>
        <taxon>Actinoplanes</taxon>
    </lineage>
</organism>
<evidence type="ECO:0000256" key="2">
    <source>
        <dbReference type="ARBA" id="ARBA00023315"/>
    </source>
</evidence>
<reference evidence="4 5" key="1">
    <citation type="submission" date="2023-05" db="EMBL/GenBank/DDBJ databases">
        <title>Actinoplanes sp. NEAU-A12 genome sequencing.</title>
        <authorList>
            <person name="Wang Z.-S."/>
        </authorList>
    </citation>
    <scope>NUCLEOTIDE SEQUENCE [LARGE SCALE GENOMIC DNA]</scope>
    <source>
        <strain evidence="4 5">NEAU-A12</strain>
    </source>
</reference>
<comment type="caution">
    <text evidence="4">The sequence shown here is derived from an EMBL/GenBank/DDBJ whole genome shotgun (WGS) entry which is preliminary data.</text>
</comment>
<dbReference type="PANTHER" id="PTHR43877:SF2">
    <property type="entry name" value="AMINOALKYLPHOSPHONATE N-ACETYLTRANSFERASE-RELATED"/>
    <property type="match status" value="1"/>
</dbReference>
<proteinExistence type="predicted"/>
<gene>
    <name evidence="4" type="ORF">QLQ12_07200</name>
</gene>
<evidence type="ECO:0000259" key="3">
    <source>
        <dbReference type="PROSITE" id="PS51186"/>
    </source>
</evidence>
<feature type="domain" description="N-acetyltransferase" evidence="3">
    <location>
        <begin position="5"/>
        <end position="155"/>
    </location>
</feature>
<keyword evidence="1" id="KW-0808">Transferase</keyword>
<dbReference type="Gene3D" id="3.40.630.30">
    <property type="match status" value="1"/>
</dbReference>
<evidence type="ECO:0000256" key="1">
    <source>
        <dbReference type="ARBA" id="ARBA00022679"/>
    </source>
</evidence>
<dbReference type="RefSeq" id="WP_282758018.1">
    <property type="nucleotide sequence ID" value="NZ_JASCTH010000004.1"/>
</dbReference>
<evidence type="ECO:0000313" key="4">
    <source>
        <dbReference type="EMBL" id="MDI6098388.1"/>
    </source>
</evidence>
<dbReference type="InterPro" id="IPR016181">
    <property type="entry name" value="Acyl_CoA_acyltransferase"/>
</dbReference>
<protein>
    <submittedName>
        <fullName evidence="4">GNAT family N-acetyltransferase</fullName>
    </submittedName>
</protein>
<dbReference type="Proteomes" id="UP001241758">
    <property type="component" value="Unassembled WGS sequence"/>
</dbReference>
<accession>A0ABT6WFD1</accession>
<evidence type="ECO:0000313" key="5">
    <source>
        <dbReference type="Proteomes" id="UP001241758"/>
    </source>
</evidence>
<dbReference type="InterPro" id="IPR050832">
    <property type="entry name" value="Bact_Acetyltransf"/>
</dbReference>
<dbReference type="InterPro" id="IPR000182">
    <property type="entry name" value="GNAT_dom"/>
</dbReference>
<dbReference type="EMBL" id="JASCTH010000004">
    <property type="protein sequence ID" value="MDI6098388.1"/>
    <property type="molecule type" value="Genomic_DNA"/>
</dbReference>
<sequence>MPATCRIVAVSPGSALLAPAAALFDDYRVHYGHPADPDGTVAWLARQLTGAFRMFVALRDTPAGQPLGLISVVELPASLRLGTFWSVRDLYVAAAHRRGGVARALLGHAVAGARAAGALRVSLQTEPGNTSAQALYAAAGFRPVPDLDLLSLPLTTGL</sequence>